<evidence type="ECO:0000313" key="4">
    <source>
        <dbReference type="Proteomes" id="UP000630887"/>
    </source>
</evidence>
<evidence type="ECO:0000313" key="3">
    <source>
        <dbReference type="EMBL" id="GIG03366.1"/>
    </source>
</evidence>
<comment type="caution">
    <text evidence="3">The sequence shown here is derived from an EMBL/GenBank/DDBJ whole genome shotgun (WGS) entry which is preliminary data.</text>
</comment>
<reference evidence="3 4" key="1">
    <citation type="submission" date="2021-01" db="EMBL/GenBank/DDBJ databases">
        <title>Whole genome shotgun sequence of Catellatospora coxensis NBRC 107359.</title>
        <authorList>
            <person name="Komaki H."/>
            <person name="Tamura T."/>
        </authorList>
    </citation>
    <scope>NUCLEOTIDE SEQUENCE [LARGE SCALE GENOMIC DNA]</scope>
    <source>
        <strain evidence="3 4">NBRC 107359</strain>
    </source>
</reference>
<keyword evidence="2" id="KW-0812">Transmembrane</keyword>
<name>A0A8J3KUD8_9ACTN</name>
<feature type="compositionally biased region" description="Pro residues" evidence="1">
    <location>
        <begin position="75"/>
        <end position="90"/>
    </location>
</feature>
<dbReference type="EMBL" id="BONI01000001">
    <property type="protein sequence ID" value="GIG03366.1"/>
    <property type="molecule type" value="Genomic_DNA"/>
</dbReference>
<keyword evidence="2" id="KW-1133">Transmembrane helix</keyword>
<organism evidence="3 4">
    <name type="scientific">Catellatospora coxensis</name>
    <dbReference type="NCBI Taxonomy" id="310354"/>
    <lineage>
        <taxon>Bacteria</taxon>
        <taxon>Bacillati</taxon>
        <taxon>Actinomycetota</taxon>
        <taxon>Actinomycetes</taxon>
        <taxon>Micromonosporales</taxon>
        <taxon>Micromonosporaceae</taxon>
        <taxon>Catellatospora</taxon>
    </lineage>
</organism>
<feature type="region of interest" description="Disordered" evidence="1">
    <location>
        <begin position="70"/>
        <end position="90"/>
    </location>
</feature>
<sequence length="90" mass="9607">MRNDDLVDDLVAGRGGAVSHLLQELRPEPNWLIRWAVAIAVMVACGLAGHHGSGLLLELSTRLELAWSGSSWQAPPQPDLPAAPFGHPVP</sequence>
<evidence type="ECO:0000256" key="1">
    <source>
        <dbReference type="SAM" id="MobiDB-lite"/>
    </source>
</evidence>
<dbReference type="AlphaFoldDB" id="A0A8J3KUD8"/>
<dbReference type="Proteomes" id="UP000630887">
    <property type="component" value="Unassembled WGS sequence"/>
</dbReference>
<accession>A0A8J3KUD8</accession>
<feature type="transmembrane region" description="Helical" evidence="2">
    <location>
        <begin position="31"/>
        <end position="49"/>
    </location>
</feature>
<evidence type="ECO:0000256" key="2">
    <source>
        <dbReference type="SAM" id="Phobius"/>
    </source>
</evidence>
<gene>
    <name evidence="3" type="ORF">Cco03nite_00660</name>
</gene>
<dbReference type="RefSeq" id="WP_203687849.1">
    <property type="nucleotide sequence ID" value="NZ_BAAALC010000019.1"/>
</dbReference>
<proteinExistence type="predicted"/>
<keyword evidence="2" id="KW-0472">Membrane</keyword>
<keyword evidence="4" id="KW-1185">Reference proteome</keyword>
<protein>
    <submittedName>
        <fullName evidence="3">Uncharacterized protein</fullName>
    </submittedName>
</protein>